<dbReference type="AlphaFoldDB" id="A0A0K2JFU7"/>
<keyword evidence="1" id="KW-1133">Transmembrane helix</keyword>
<keyword evidence="1" id="KW-0812">Transmembrane</keyword>
<dbReference type="STRING" id="273035.SKUN_00577"/>
<keyword evidence="3" id="KW-1185">Reference proteome</keyword>
<organism evidence="2 3">
    <name type="scientific">Spiroplasma kunkelii CR2-3x</name>
    <dbReference type="NCBI Taxonomy" id="273035"/>
    <lineage>
        <taxon>Bacteria</taxon>
        <taxon>Bacillati</taxon>
        <taxon>Mycoplasmatota</taxon>
        <taxon>Mollicutes</taxon>
        <taxon>Entomoplasmatales</taxon>
        <taxon>Spiroplasmataceae</taxon>
        <taxon>Spiroplasma</taxon>
    </lineage>
</organism>
<dbReference type="EMBL" id="CP010899">
    <property type="protein sequence ID" value="ALA97470.1"/>
    <property type="molecule type" value="Genomic_DNA"/>
</dbReference>
<dbReference type="RefSeq" id="WP_053390742.1">
    <property type="nucleotide sequence ID" value="NZ_CP010899.1"/>
</dbReference>
<dbReference type="Gene3D" id="3.40.50.300">
    <property type="entry name" value="P-loop containing nucleotide triphosphate hydrolases"/>
    <property type="match status" value="1"/>
</dbReference>
<feature type="transmembrane region" description="Helical" evidence="1">
    <location>
        <begin position="38"/>
        <end position="56"/>
    </location>
</feature>
<dbReference type="KEGG" id="skn:SKUN_00577"/>
<reference evidence="2 3" key="1">
    <citation type="journal article" date="2015" name="Genome Announc.">
        <title>Complete Genome Sequence of Spiroplasma kunkelii Strain CR2-3x, Causal Agent of Corn Stunt Disease in Zea mays L.</title>
        <authorList>
            <person name="Davis R.E."/>
            <person name="Shao J."/>
            <person name="Dally E.L."/>
            <person name="Zhao Y."/>
            <person name="Gasparich G.E."/>
            <person name="Gaynor B.J."/>
            <person name="Athey J.C."/>
            <person name="Harrison N.A."/>
            <person name="Donofrio N."/>
        </authorList>
    </citation>
    <scope>NUCLEOTIDE SEQUENCE [LARGE SCALE GENOMIC DNA]</scope>
    <source>
        <strain evidence="2 3">CR2-3x</strain>
    </source>
</reference>
<dbReference type="InterPro" id="IPR027417">
    <property type="entry name" value="P-loop_NTPase"/>
</dbReference>
<dbReference type="PATRIC" id="fig|273035.7.peg.686"/>
<evidence type="ECO:0000313" key="2">
    <source>
        <dbReference type="EMBL" id="ALA97470.1"/>
    </source>
</evidence>
<name>A0A0K2JFU7_SPIKU</name>
<evidence type="ECO:0000313" key="3">
    <source>
        <dbReference type="Proteomes" id="UP000062963"/>
    </source>
</evidence>
<proteinExistence type="predicted"/>
<accession>A0A0K2JFU7</accession>
<feature type="transmembrane region" description="Helical" evidence="1">
    <location>
        <begin position="12"/>
        <end position="32"/>
    </location>
</feature>
<sequence length="337" mass="40097">MKNFVFFFKNYCYISGSMFLFSLIDLLFWIISLYCVGLVFWLLFALQCVYFVWWLWKNIFYQLNAFRLVQFIWDNPLSVIIGKLGTGKTLLLTYLSQTMKLLTDEIYSNYPLEDDKVKFLTFKNLDFTDITKRVPPDDSVILFDESYLYIDGTSPHDEKKVHSGKIPWIVLARHFGNRALFTAQREGMIWNNIRQLASGIIIPISLKKLVAKKGFNFFNRFFIMRIGIFQDITDYEIWKTKSVERTAEGKRVKHKSDVGLGIRFFKIIIPLEFANKYDSQWLKFVRDLKNDEIINKKEYYWSEITKLSVKERLELFDIDILKKNLKPKKEKGNRKDD</sequence>
<dbReference type="Proteomes" id="UP000062963">
    <property type="component" value="Chromosome"/>
</dbReference>
<evidence type="ECO:0000256" key="1">
    <source>
        <dbReference type="SAM" id="Phobius"/>
    </source>
</evidence>
<dbReference type="OrthoDB" id="390898at2"/>
<gene>
    <name evidence="2" type="ORF">SKUN_00577</name>
</gene>
<protein>
    <submittedName>
        <fullName evidence="2">Spiroplasmavirus-related protein</fullName>
    </submittedName>
</protein>
<keyword evidence="1" id="KW-0472">Membrane</keyword>